<evidence type="ECO:0000313" key="2">
    <source>
        <dbReference type="EMBL" id="OXM83060.1"/>
    </source>
</evidence>
<gene>
    <name evidence="2" type="ORF">CF651_28010</name>
</gene>
<evidence type="ECO:0008006" key="4">
    <source>
        <dbReference type="Google" id="ProtNLM"/>
    </source>
</evidence>
<reference evidence="2 3" key="1">
    <citation type="submission" date="2017-07" db="EMBL/GenBank/DDBJ databases">
        <title>Genome sequencing and assembly of Paenibacillus rigui.</title>
        <authorList>
            <person name="Mayilraj S."/>
        </authorList>
    </citation>
    <scope>NUCLEOTIDE SEQUENCE [LARGE SCALE GENOMIC DNA]</scope>
    <source>
        <strain evidence="2 3">JCM 16352</strain>
    </source>
</reference>
<proteinExistence type="predicted"/>
<dbReference type="RefSeq" id="WP_094018157.1">
    <property type="nucleotide sequence ID" value="NZ_NMQW01000052.1"/>
</dbReference>
<protein>
    <recommendedName>
        <fullName evidence="4">SH3 domain-containing protein</fullName>
    </recommendedName>
</protein>
<accession>A0A229UI54</accession>
<comment type="caution">
    <text evidence="2">The sequence shown here is derived from an EMBL/GenBank/DDBJ whole genome shotgun (WGS) entry which is preliminary data.</text>
</comment>
<name>A0A229UI54_9BACL</name>
<organism evidence="2 3">
    <name type="scientific">Paenibacillus rigui</name>
    <dbReference type="NCBI Taxonomy" id="554312"/>
    <lineage>
        <taxon>Bacteria</taxon>
        <taxon>Bacillati</taxon>
        <taxon>Bacillota</taxon>
        <taxon>Bacilli</taxon>
        <taxon>Bacillales</taxon>
        <taxon>Paenibacillaceae</taxon>
        <taxon>Paenibacillus</taxon>
    </lineage>
</organism>
<dbReference type="PROSITE" id="PS51257">
    <property type="entry name" value="PROKAR_LIPOPROTEIN"/>
    <property type="match status" value="1"/>
</dbReference>
<sequence>MKIGYRSLYVTAGVFVCLLISFTACLTTAAAAPSSAFYHKFEPPTLPPVITLFGNTPLYPEPDDSAGASATLTPQDVETVEAEQDWYITPQNGDLGKRWIKIKTTWLGEMWIHLDYERIGTLKPADTNIALIWSAALYSEPLKAALTDVVLSPQTVHCNAIFITPGGGSAYRIETSWLGDQWLVSPNYILLDMEILNHEMTLPTETLRMEDWDTVHRIQSPSEAHFIPPQTVFALEKTVNGEYHVRTEDGNTFWINPAYAQPVGAQEIDETIALSKNTLVHLVPTASHPIFGALTAQKVKAFQQWDAPDGTRWYRIHSWNGDLWILPDH</sequence>
<keyword evidence="3" id="KW-1185">Reference proteome</keyword>
<evidence type="ECO:0000313" key="3">
    <source>
        <dbReference type="Proteomes" id="UP000215509"/>
    </source>
</evidence>
<dbReference type="AlphaFoldDB" id="A0A229UI54"/>
<dbReference type="Proteomes" id="UP000215509">
    <property type="component" value="Unassembled WGS sequence"/>
</dbReference>
<feature type="chain" id="PRO_5038751361" description="SH3 domain-containing protein" evidence="1">
    <location>
        <begin position="27"/>
        <end position="329"/>
    </location>
</feature>
<dbReference type="EMBL" id="NMQW01000052">
    <property type="protein sequence ID" value="OXM83060.1"/>
    <property type="molecule type" value="Genomic_DNA"/>
</dbReference>
<evidence type="ECO:0000256" key="1">
    <source>
        <dbReference type="SAM" id="SignalP"/>
    </source>
</evidence>
<feature type="signal peptide" evidence="1">
    <location>
        <begin position="1"/>
        <end position="26"/>
    </location>
</feature>
<keyword evidence="1" id="KW-0732">Signal</keyword>
<dbReference type="OrthoDB" id="2496751at2"/>